<evidence type="ECO:0000313" key="2">
    <source>
        <dbReference type="Proteomes" id="UP001305498"/>
    </source>
</evidence>
<reference evidence="1 2" key="1">
    <citation type="submission" date="2023-02" db="EMBL/GenBank/DDBJ databases">
        <title>Microbacterium betulae sp. nov., isolated from birch wood.</title>
        <authorList>
            <person name="Pasciak M."/>
            <person name="Pawlik K.J."/>
            <person name="Martynowski D."/>
            <person name="Laczmanski L."/>
            <person name="Ciekot J."/>
            <person name="Szponar B."/>
            <person name="Wojcik-Fatla A."/>
            <person name="Mackiewicz B."/>
            <person name="Farian E."/>
            <person name="Cholewa G."/>
            <person name="Cholewa A."/>
            <person name="Dutkiewicz J."/>
        </authorList>
    </citation>
    <scope>NUCLEOTIDE SEQUENCE [LARGE SCALE GENOMIC DNA]</scope>
    <source>
        <strain evidence="1 2">AB</strain>
    </source>
</reference>
<organism evidence="1 2">
    <name type="scientific">Microbacterium betulae</name>
    <dbReference type="NCBI Taxonomy" id="2981139"/>
    <lineage>
        <taxon>Bacteria</taxon>
        <taxon>Bacillati</taxon>
        <taxon>Actinomycetota</taxon>
        <taxon>Actinomycetes</taxon>
        <taxon>Micrococcales</taxon>
        <taxon>Microbacteriaceae</taxon>
        <taxon>Microbacterium</taxon>
    </lineage>
</organism>
<proteinExistence type="predicted"/>
<accession>A0AA97FH50</accession>
<protein>
    <submittedName>
        <fullName evidence="1">Uncharacterized protein</fullName>
    </submittedName>
</protein>
<dbReference type="AlphaFoldDB" id="A0AA97FH50"/>
<evidence type="ECO:0000313" key="1">
    <source>
        <dbReference type="EMBL" id="WOF23063.1"/>
    </source>
</evidence>
<sequence>MTVVVRESLLTARRLRAGADAVEAAALSLASDVADAVTIHGAHGRLTALGKGISCGNRRCA</sequence>
<dbReference type="RefSeq" id="WP_317139534.1">
    <property type="nucleotide sequence ID" value="NZ_CP118157.1"/>
</dbReference>
<dbReference type="KEGG" id="mbet:N8K70_16955"/>
<dbReference type="EMBL" id="CP118157">
    <property type="protein sequence ID" value="WOF23063.1"/>
    <property type="molecule type" value="Genomic_DNA"/>
</dbReference>
<name>A0AA97FH50_9MICO</name>
<gene>
    <name evidence="1" type="ORF">N8K70_16955</name>
</gene>
<keyword evidence="2" id="KW-1185">Reference proteome</keyword>
<dbReference type="Proteomes" id="UP001305498">
    <property type="component" value="Chromosome"/>
</dbReference>